<reference evidence="5" key="1">
    <citation type="journal article" date="2011" name="Genome Biol.">
        <title>Comparative and functional genomics provide insights into the pathogenicity of dermatophytic fungi.</title>
        <authorList>
            <person name="Burmester A."/>
            <person name="Shelest E."/>
            <person name="Gloeckner G."/>
            <person name="Heddergott C."/>
            <person name="Schindler S."/>
            <person name="Staib P."/>
            <person name="Heidel A."/>
            <person name="Felder M."/>
            <person name="Petzold A."/>
            <person name="Szafranski K."/>
            <person name="Feuermann M."/>
            <person name="Pedruzzi I."/>
            <person name="Priebe S."/>
            <person name="Groth M."/>
            <person name="Winkler R."/>
            <person name="Li W."/>
            <person name="Kniemeyer O."/>
            <person name="Schroeckh V."/>
            <person name="Hertweck C."/>
            <person name="Hube B."/>
            <person name="White T.C."/>
            <person name="Platzer M."/>
            <person name="Guthke R."/>
            <person name="Heitman J."/>
            <person name="Woestemeyer J."/>
            <person name="Zipfel P.F."/>
            <person name="Monod M."/>
            <person name="Brakhage A.A."/>
        </authorList>
    </citation>
    <scope>NUCLEOTIDE SEQUENCE [LARGE SCALE GENOMIC DNA]</scope>
    <source>
        <strain evidence="5">ATCC MYA-4681 / CBS 112371</strain>
    </source>
</reference>
<dbReference type="HOGENOM" id="CLU_1354307_0_0_1"/>
<gene>
    <name evidence="4" type="ORF">ARB_03537</name>
</gene>
<organism evidence="4 5">
    <name type="scientific">Arthroderma benhamiae (strain ATCC MYA-4681 / CBS 112371)</name>
    <name type="common">Trichophyton mentagrophytes</name>
    <dbReference type="NCBI Taxonomy" id="663331"/>
    <lineage>
        <taxon>Eukaryota</taxon>
        <taxon>Fungi</taxon>
        <taxon>Dikarya</taxon>
        <taxon>Ascomycota</taxon>
        <taxon>Pezizomycotina</taxon>
        <taxon>Eurotiomycetes</taxon>
        <taxon>Eurotiomycetidae</taxon>
        <taxon>Onygenales</taxon>
        <taxon>Arthrodermataceae</taxon>
        <taxon>Trichophyton</taxon>
    </lineage>
</organism>
<dbReference type="InterPro" id="IPR053214">
    <property type="entry name" value="LysM12-like"/>
</dbReference>
<keyword evidence="2" id="KW-0843">Virulence</keyword>
<feature type="region of interest" description="Disordered" evidence="3">
    <location>
        <begin position="168"/>
        <end position="202"/>
    </location>
</feature>
<evidence type="ECO:0000256" key="3">
    <source>
        <dbReference type="SAM" id="MobiDB-lite"/>
    </source>
</evidence>
<evidence type="ECO:0000313" key="5">
    <source>
        <dbReference type="Proteomes" id="UP000008866"/>
    </source>
</evidence>
<evidence type="ECO:0000256" key="1">
    <source>
        <dbReference type="ARBA" id="ARBA00022669"/>
    </source>
</evidence>
<dbReference type="GeneID" id="9525502"/>
<keyword evidence="1" id="KW-0147">Chitin-binding</keyword>
<evidence type="ECO:0000256" key="2">
    <source>
        <dbReference type="ARBA" id="ARBA00023026"/>
    </source>
</evidence>
<comment type="caution">
    <text evidence="4">The sequence shown here is derived from an EMBL/GenBank/DDBJ whole genome shotgun (WGS) entry which is preliminary data.</text>
</comment>
<dbReference type="RefSeq" id="XP_003010185.1">
    <property type="nucleotide sequence ID" value="XM_003010139.1"/>
</dbReference>
<name>D4B4Z7_ARTBC</name>
<proteinExistence type="predicted"/>
<dbReference type="AlphaFoldDB" id="D4B4Z7"/>
<dbReference type="Proteomes" id="UP000008866">
    <property type="component" value="Unassembled WGS sequence"/>
</dbReference>
<dbReference type="PANTHER" id="PTHR47700:SF1">
    <property type="entry name" value="CHITINASE"/>
    <property type="match status" value="1"/>
</dbReference>
<protein>
    <submittedName>
        <fullName evidence="4">Uncharacterized protein</fullName>
    </submittedName>
</protein>
<dbReference type="EMBL" id="ABSU01000036">
    <property type="protein sequence ID" value="EFE29545.1"/>
    <property type="molecule type" value="Genomic_DNA"/>
</dbReference>
<accession>D4B4Z7</accession>
<sequence length="202" mass="21501">MAVKGQSICEDAPYEIGWWPEDGGKLASSSIHSLSMQLRHYLVNGYGYPNKTVLLFGYSNQAAVGLYIGKGLQNEGVGSFALKALGDSVLEPEVKTSSVAMQLCQAGYDADHIFGFIATSNGSFTPIQRALRTWAKAECLSITKSKNITGPAYFTTPLLGPAIDSALRGSNAQQPLPPEASVFRPEPMAGQTESKRAKGAAL</sequence>
<dbReference type="PANTHER" id="PTHR47700">
    <property type="entry name" value="V CHITINASE, PUTATIVE (AFU_ORTHOLOGUE AFUA_6G13720)-RELATED"/>
    <property type="match status" value="1"/>
</dbReference>
<dbReference type="eggNOG" id="KOG2806">
    <property type="taxonomic scope" value="Eukaryota"/>
</dbReference>
<dbReference type="KEGG" id="abe:ARB_03537"/>
<keyword evidence="5" id="KW-1185">Reference proteome</keyword>
<dbReference type="GO" id="GO:0008061">
    <property type="term" value="F:chitin binding"/>
    <property type="evidence" value="ECO:0007669"/>
    <property type="project" value="UniProtKB-KW"/>
</dbReference>
<evidence type="ECO:0000313" key="4">
    <source>
        <dbReference type="EMBL" id="EFE29545.1"/>
    </source>
</evidence>
<dbReference type="STRING" id="663331.D4B4Z7"/>